<accession>A0A0B6CR96</accession>
<evidence type="ECO:0000313" key="3">
    <source>
        <dbReference type="Proteomes" id="UP000031830"/>
    </source>
</evidence>
<gene>
    <name evidence="2" type="ORF">LA55_1739</name>
</gene>
<keyword evidence="1" id="KW-0812">Transmembrane</keyword>
<dbReference type="STRING" id="28110.KU46_180"/>
<sequence>MFLKKTKSQAGFGIVESMIAALILLFVLSSGFILLNSILVSITLENRKDEIATVLDERVSIYRLTGVLDDTKTDDGIEFIKTVVLEKENDIKPQEKEQPVNRFKSLSITDIKKMAERADKKAKKDAANNVDIIYKVVNIAAIDNQMQVADRVKVIERDVKANDSEES</sequence>
<evidence type="ECO:0000313" key="2">
    <source>
        <dbReference type="EMBL" id="AJI52974.1"/>
    </source>
</evidence>
<keyword evidence="1" id="KW-0472">Membrane</keyword>
<proteinExistence type="predicted"/>
<dbReference type="RefSeq" id="WP_044526791.1">
    <property type="nucleotide sequence ID" value="NZ_CP009440.1"/>
</dbReference>
<dbReference type="EMBL" id="CP009440">
    <property type="protein sequence ID" value="AJI52974.1"/>
    <property type="molecule type" value="Genomic_DNA"/>
</dbReference>
<keyword evidence="1" id="KW-1133">Transmembrane helix</keyword>
<dbReference type="AlphaFoldDB" id="A0A0B6CR96"/>
<protein>
    <submittedName>
        <fullName evidence="2">Putative pilus assembly protein</fullName>
    </submittedName>
</protein>
<name>A0A0B6CR96_9GAMM</name>
<organism evidence="2 3">
    <name type="scientific">Francisella philomiragia</name>
    <dbReference type="NCBI Taxonomy" id="28110"/>
    <lineage>
        <taxon>Bacteria</taxon>
        <taxon>Pseudomonadati</taxon>
        <taxon>Pseudomonadota</taxon>
        <taxon>Gammaproteobacteria</taxon>
        <taxon>Thiotrichales</taxon>
        <taxon>Francisellaceae</taxon>
        <taxon>Francisella</taxon>
    </lineage>
</organism>
<dbReference type="OrthoDB" id="5604568at2"/>
<dbReference type="KEGG" id="fpz:LA55_1739"/>
<feature type="transmembrane region" description="Helical" evidence="1">
    <location>
        <begin position="12"/>
        <end position="35"/>
    </location>
</feature>
<reference evidence="2 3" key="1">
    <citation type="journal article" date="2015" name="Genome Announc.">
        <title>Genome sequencing of 18 francisella strains to aid in assay development and testing.</title>
        <authorList>
            <person name="Johnson S.L."/>
            <person name="Daligault H.E."/>
            <person name="Davenport K.W."/>
            <person name="Coyne S.R."/>
            <person name="Frey K.G."/>
            <person name="Koroleva G.I."/>
            <person name="Broomall S.M."/>
            <person name="Bishop-Lilly K.A."/>
            <person name="Bruce D.C."/>
            <person name="Chertkov O."/>
            <person name="Freitas T."/>
            <person name="Jaissle J."/>
            <person name="Ladner J.T."/>
            <person name="Rosenzweig C.N."/>
            <person name="Gibbons H.S."/>
            <person name="Palacios G.F."/>
            <person name="Redden C.L."/>
            <person name="Xu Y."/>
            <person name="Minogue T.D."/>
            <person name="Chain P.S."/>
        </authorList>
    </citation>
    <scope>NUCLEOTIDE SEQUENCE [LARGE SCALE GENOMIC DNA]</scope>
    <source>
        <strain evidence="2 3">GA01-2794</strain>
    </source>
</reference>
<evidence type="ECO:0000256" key="1">
    <source>
        <dbReference type="SAM" id="Phobius"/>
    </source>
</evidence>
<dbReference type="Proteomes" id="UP000031830">
    <property type="component" value="Chromosome"/>
</dbReference>